<dbReference type="EMBL" id="JAJJMB010012126">
    <property type="protein sequence ID" value="KAI3886170.1"/>
    <property type="molecule type" value="Genomic_DNA"/>
</dbReference>
<dbReference type="PANTHER" id="PTHR31346:SF5">
    <property type="entry name" value="MULTIPLE ORGANELLAR RNA EDITING FACTOR 1, MITOCHONDRIAL"/>
    <property type="match status" value="1"/>
</dbReference>
<feature type="non-terminal residue" evidence="3">
    <location>
        <position position="1"/>
    </location>
</feature>
<dbReference type="GO" id="GO:0016554">
    <property type="term" value="P:cytidine to uridine editing"/>
    <property type="evidence" value="ECO:0007669"/>
    <property type="project" value="InterPro"/>
</dbReference>
<sequence>VHLTNWFPQRECMLVAPPLTTGFNFQAVMTEEMSEKLRGLPGVVFILPDPYIDPKNKEYGGDKYINEEIIHRPPP</sequence>
<dbReference type="AlphaFoldDB" id="A0AAD4XAR5"/>
<evidence type="ECO:0000256" key="1">
    <source>
        <dbReference type="ARBA" id="ARBA00022946"/>
    </source>
</evidence>
<dbReference type="InterPro" id="IPR054059">
    <property type="entry name" value="MORF/ORRM1/DAG-like_MORF"/>
</dbReference>
<evidence type="ECO:0000259" key="2">
    <source>
        <dbReference type="Pfam" id="PF21864"/>
    </source>
</evidence>
<protein>
    <recommendedName>
        <fullName evidence="2">MORF/ORRM1/DAG-like MORF domain-containing protein</fullName>
    </recommendedName>
</protein>
<evidence type="ECO:0000313" key="3">
    <source>
        <dbReference type="EMBL" id="KAI3886170.1"/>
    </source>
</evidence>
<comment type="caution">
    <text evidence="3">The sequence shown here is derived from an EMBL/GenBank/DDBJ whole genome shotgun (WGS) entry which is preliminary data.</text>
</comment>
<dbReference type="Pfam" id="PF21864">
    <property type="entry name" value="MORF_dom"/>
    <property type="match status" value="1"/>
</dbReference>
<evidence type="ECO:0000313" key="4">
    <source>
        <dbReference type="Proteomes" id="UP001202328"/>
    </source>
</evidence>
<gene>
    <name evidence="3" type="ORF">MKW98_011406</name>
</gene>
<name>A0AAD4XAR5_9MAGN</name>
<feature type="non-terminal residue" evidence="3">
    <location>
        <position position="75"/>
    </location>
</feature>
<proteinExistence type="predicted"/>
<dbReference type="GO" id="GO:0005739">
    <property type="term" value="C:mitochondrion"/>
    <property type="evidence" value="ECO:0007669"/>
    <property type="project" value="TreeGrafter"/>
</dbReference>
<dbReference type="InterPro" id="IPR039206">
    <property type="entry name" value="MORF/ORRM1/DAG-like"/>
</dbReference>
<feature type="domain" description="MORF/ORRM1/DAG-like MORF" evidence="2">
    <location>
        <begin position="20"/>
        <end position="64"/>
    </location>
</feature>
<keyword evidence="1" id="KW-0809">Transit peptide</keyword>
<dbReference type="Proteomes" id="UP001202328">
    <property type="component" value="Unassembled WGS sequence"/>
</dbReference>
<organism evidence="3 4">
    <name type="scientific">Papaver atlanticum</name>
    <dbReference type="NCBI Taxonomy" id="357466"/>
    <lineage>
        <taxon>Eukaryota</taxon>
        <taxon>Viridiplantae</taxon>
        <taxon>Streptophyta</taxon>
        <taxon>Embryophyta</taxon>
        <taxon>Tracheophyta</taxon>
        <taxon>Spermatophyta</taxon>
        <taxon>Magnoliopsida</taxon>
        <taxon>Ranunculales</taxon>
        <taxon>Papaveraceae</taxon>
        <taxon>Papaveroideae</taxon>
        <taxon>Papaver</taxon>
    </lineage>
</organism>
<dbReference type="PANTHER" id="PTHR31346">
    <property type="entry name" value="MULTIPLE ORGANELLAR RNA EDITING FACTOR 2, CHLOROPLASTIC-RELATED-RELATED"/>
    <property type="match status" value="1"/>
</dbReference>
<keyword evidence="4" id="KW-1185">Reference proteome</keyword>
<dbReference type="GO" id="GO:0080156">
    <property type="term" value="P:mitochondrial mRNA modification"/>
    <property type="evidence" value="ECO:0007669"/>
    <property type="project" value="TreeGrafter"/>
</dbReference>
<reference evidence="3" key="1">
    <citation type="submission" date="2022-04" db="EMBL/GenBank/DDBJ databases">
        <title>A functionally conserved STORR gene fusion in Papaver species that diverged 16.8 million years ago.</title>
        <authorList>
            <person name="Catania T."/>
        </authorList>
    </citation>
    <scope>NUCLEOTIDE SEQUENCE</scope>
    <source>
        <strain evidence="3">S-188037</strain>
    </source>
</reference>
<accession>A0AAD4XAR5</accession>